<evidence type="ECO:0000313" key="7">
    <source>
        <dbReference type="EMBL" id="MBC1402301.1"/>
    </source>
</evidence>
<feature type="transmembrane region" description="Helical" evidence="1">
    <location>
        <begin position="7"/>
        <end position="34"/>
    </location>
</feature>
<dbReference type="GeneID" id="58718650"/>
<evidence type="ECO:0000313" key="11">
    <source>
        <dbReference type="EMBL" id="MBC1777293.1"/>
    </source>
</evidence>
<dbReference type="Proteomes" id="UP000553016">
    <property type="component" value="Unassembled WGS sequence"/>
</dbReference>
<evidence type="ECO:0000313" key="13">
    <source>
        <dbReference type="EMBL" id="MBC1796555.1"/>
    </source>
</evidence>
<dbReference type="Proteomes" id="UP000539064">
    <property type="component" value="Unassembled WGS sequence"/>
</dbReference>
<evidence type="ECO:0000313" key="33">
    <source>
        <dbReference type="Proteomes" id="UP000553016"/>
    </source>
</evidence>
<evidence type="ECO:0000313" key="25">
    <source>
        <dbReference type="Proteomes" id="UP000541735"/>
    </source>
</evidence>
<dbReference type="Proteomes" id="UP000541955">
    <property type="component" value="Unassembled WGS sequence"/>
</dbReference>
<evidence type="ECO:0000313" key="10">
    <source>
        <dbReference type="EMBL" id="MBC1617398.1"/>
    </source>
</evidence>
<evidence type="ECO:0000256" key="1">
    <source>
        <dbReference type="SAM" id="Phobius"/>
    </source>
</evidence>
<dbReference type="EMBL" id="JAARRU010000005">
    <property type="protein sequence ID" value="MBC1566745.1"/>
    <property type="molecule type" value="Genomic_DNA"/>
</dbReference>
<dbReference type="EMBL" id="JNFA01000029">
    <property type="protein sequence ID" value="KGL38475.1"/>
    <property type="molecule type" value="Genomic_DNA"/>
</dbReference>
<reference evidence="3 20" key="1">
    <citation type="submission" date="2014-05" db="EMBL/GenBank/DDBJ databases">
        <title>Novel Listeriaceae from food processing environments.</title>
        <authorList>
            <person name="den Bakker H.C."/>
        </authorList>
    </citation>
    <scope>NUCLEOTIDE SEQUENCE [LARGE SCALE GENOMIC DNA]</scope>
    <source>
        <strain evidence="3 20">FSL A5-0281</strain>
    </source>
</reference>
<dbReference type="EMBL" id="JAAROL010000001">
    <property type="protein sequence ID" value="MBC1331447.1"/>
    <property type="molecule type" value="Genomic_DNA"/>
</dbReference>
<dbReference type="EMBL" id="JAARZA010000004">
    <property type="protein sequence ID" value="MBC2240947.1"/>
    <property type="molecule type" value="Genomic_DNA"/>
</dbReference>
<evidence type="ECO:0000313" key="3">
    <source>
        <dbReference type="EMBL" id="KGL38475.1"/>
    </source>
</evidence>
<dbReference type="Proteomes" id="UP000543379">
    <property type="component" value="Unassembled WGS sequence"/>
</dbReference>
<evidence type="ECO:0000313" key="14">
    <source>
        <dbReference type="EMBL" id="MBC2116583.1"/>
    </source>
</evidence>
<evidence type="ECO:0000313" key="29">
    <source>
        <dbReference type="Proteomes" id="UP000546244"/>
    </source>
</evidence>
<dbReference type="Proteomes" id="UP000546244">
    <property type="component" value="Unassembled WGS sequence"/>
</dbReference>
<evidence type="ECO:0000313" key="30">
    <source>
        <dbReference type="Proteomes" id="UP000547643"/>
    </source>
</evidence>
<evidence type="ECO:0000313" key="16">
    <source>
        <dbReference type="EMBL" id="MBC2177343.1"/>
    </source>
</evidence>
<feature type="transmembrane region" description="Helical" evidence="1">
    <location>
        <begin position="79"/>
        <end position="107"/>
    </location>
</feature>
<dbReference type="EMBL" id="JAARYY010000003">
    <property type="protein sequence ID" value="MBC2243547.1"/>
    <property type="molecule type" value="Genomic_DNA"/>
</dbReference>
<evidence type="ECO:0000313" key="18">
    <source>
        <dbReference type="EMBL" id="MBC2243547.1"/>
    </source>
</evidence>
<dbReference type="Proteomes" id="UP000519573">
    <property type="component" value="Unassembled WGS sequence"/>
</dbReference>
<evidence type="ECO:0000313" key="6">
    <source>
        <dbReference type="EMBL" id="MBC1371098.1"/>
    </source>
</evidence>
<dbReference type="Proteomes" id="UP000586951">
    <property type="component" value="Unassembled WGS sequence"/>
</dbReference>
<name>A0A099W344_9LIST</name>
<feature type="transmembrane region" description="Helical" evidence="1">
    <location>
        <begin position="46"/>
        <end position="72"/>
    </location>
</feature>
<dbReference type="EMBL" id="JAAROV010000001">
    <property type="protein sequence ID" value="MBC1316211.1"/>
    <property type="molecule type" value="Genomic_DNA"/>
</dbReference>
<dbReference type="Proteomes" id="UP000532866">
    <property type="component" value="Unassembled WGS sequence"/>
</dbReference>
<organism evidence="3 20">
    <name type="scientific">Listeria booriae</name>
    <dbReference type="NCBI Taxonomy" id="1552123"/>
    <lineage>
        <taxon>Bacteria</taxon>
        <taxon>Bacillati</taxon>
        <taxon>Bacillota</taxon>
        <taxon>Bacilli</taxon>
        <taxon>Bacillales</taxon>
        <taxon>Listeriaceae</taxon>
        <taxon>Listeria</taxon>
    </lineage>
</organism>
<dbReference type="Proteomes" id="UP000029844">
    <property type="component" value="Unassembled WGS sequence"/>
</dbReference>
<evidence type="ECO:0000313" key="36">
    <source>
        <dbReference type="Proteomes" id="UP000591929"/>
    </source>
</evidence>
<evidence type="ECO:0000313" key="9">
    <source>
        <dbReference type="EMBL" id="MBC1566745.1"/>
    </source>
</evidence>
<dbReference type="Proteomes" id="UP000574104">
    <property type="component" value="Unassembled WGS sequence"/>
</dbReference>
<dbReference type="Proteomes" id="UP000550367">
    <property type="component" value="Unassembled WGS sequence"/>
</dbReference>
<protein>
    <submittedName>
        <fullName evidence="4">DUF4064 domain-containing protein</fullName>
    </submittedName>
</protein>
<dbReference type="EMBL" id="JAARPL010000001">
    <property type="protein sequence ID" value="MBC1371098.1"/>
    <property type="molecule type" value="Genomic_DNA"/>
</dbReference>
<evidence type="ECO:0000313" key="21">
    <source>
        <dbReference type="Proteomes" id="UP000519573"/>
    </source>
</evidence>
<evidence type="ECO:0000313" key="4">
    <source>
        <dbReference type="EMBL" id="MBC1316211.1"/>
    </source>
</evidence>
<evidence type="ECO:0000313" key="34">
    <source>
        <dbReference type="Proteomes" id="UP000574104"/>
    </source>
</evidence>
<sequence>MNRTAEFILGLIGGITGVIASCTALISGLVLTGIGAFDADPMFANYYGLGLLFASIVVFFVAVFGIVAACLLKRNPKVWGILLIIAGGIGFVLIQLLWIVPGVLLIISGIMCVSRKTSPYDDF</sequence>
<evidence type="ECO:0000313" key="15">
    <source>
        <dbReference type="EMBL" id="MBC2165810.1"/>
    </source>
</evidence>
<evidence type="ECO:0000313" key="20">
    <source>
        <dbReference type="Proteomes" id="UP000029844"/>
    </source>
</evidence>
<dbReference type="Proteomes" id="UP000591929">
    <property type="component" value="Unassembled WGS sequence"/>
</dbReference>
<evidence type="ECO:0000313" key="28">
    <source>
        <dbReference type="Proteomes" id="UP000544413"/>
    </source>
</evidence>
<evidence type="ECO:0000313" key="31">
    <source>
        <dbReference type="Proteomes" id="UP000548082"/>
    </source>
</evidence>
<evidence type="ECO:0000313" key="8">
    <source>
        <dbReference type="EMBL" id="MBC1563055.1"/>
    </source>
</evidence>
<dbReference type="EMBL" id="JAARMV010000002">
    <property type="protein sequence ID" value="MBC2371966.1"/>
    <property type="molecule type" value="Genomic_DNA"/>
</dbReference>
<evidence type="ECO:0000313" key="32">
    <source>
        <dbReference type="Proteomes" id="UP000550367"/>
    </source>
</evidence>
<dbReference type="RefSeq" id="WP_036087873.1">
    <property type="nucleotide sequence ID" value="NZ_CBCSHQ010000007.1"/>
</dbReference>
<evidence type="ECO:0000313" key="27">
    <source>
        <dbReference type="Proteomes" id="UP000543379"/>
    </source>
</evidence>
<evidence type="ECO:0000313" key="12">
    <source>
        <dbReference type="EMBL" id="MBC1793863.1"/>
    </source>
</evidence>
<dbReference type="eggNOG" id="ENOG50330QP">
    <property type="taxonomic scope" value="Bacteria"/>
</dbReference>
<accession>A0A099W344</accession>
<evidence type="ECO:0000313" key="24">
    <source>
        <dbReference type="Proteomes" id="UP000539064"/>
    </source>
</evidence>
<reference evidence="21 22" key="2">
    <citation type="submission" date="2020-03" db="EMBL/GenBank/DDBJ databases">
        <title>Soil Listeria distribution.</title>
        <authorList>
            <person name="Liao J."/>
            <person name="Wiedmann M."/>
        </authorList>
    </citation>
    <scope>NUCLEOTIDE SEQUENCE [LARGE SCALE GENOMIC DNA]</scope>
    <source>
        <strain evidence="17 33">FSL L7-0149</strain>
        <strain evidence="18 32">FSL L7-0153</strain>
        <strain evidence="15 21">FSL L7-0245</strain>
        <strain evidence="16 25">FSL L7-0259</strain>
        <strain evidence="14 22">FSL L7-0360</strain>
        <strain evidence="12 24">FSL L7-0978</strain>
        <strain evidence="13 31">FSL L7-0990</strain>
        <strain evidence="11 30">FSL L7-1017</strain>
        <strain evidence="10 34">FSL L7-1299</strain>
        <strain evidence="8 26">FSL L7-1387</strain>
        <strain evidence="9 35">FSL L7-1427</strain>
        <strain evidence="7 28">FSL L7-1658</strain>
        <strain evidence="6 36">FSL L7-1681</strain>
        <strain evidence="4 27">FSL L7-1816</strain>
        <strain evidence="5 23">FSL L7-1833</strain>
        <strain evidence="19 29">FSL L7-1850</strain>
    </source>
</reference>
<dbReference type="EMBL" id="JAARSH010000010">
    <property type="protein sequence ID" value="MBC1617398.1"/>
    <property type="molecule type" value="Genomic_DNA"/>
</dbReference>
<evidence type="ECO:0000313" key="23">
    <source>
        <dbReference type="Proteomes" id="UP000532866"/>
    </source>
</evidence>
<keyword evidence="1" id="KW-1133">Transmembrane helix</keyword>
<dbReference type="EMBL" id="JAARVG010000009">
    <property type="protein sequence ID" value="MBC1793863.1"/>
    <property type="molecule type" value="Genomic_DNA"/>
</dbReference>
<proteinExistence type="predicted"/>
<evidence type="ECO:0000313" key="22">
    <source>
        <dbReference type="Proteomes" id="UP000529446"/>
    </source>
</evidence>
<evidence type="ECO:0000259" key="2">
    <source>
        <dbReference type="Pfam" id="PF13273"/>
    </source>
</evidence>
<dbReference type="EMBL" id="JAARXI010000004">
    <property type="protein sequence ID" value="MBC2116583.1"/>
    <property type="molecule type" value="Genomic_DNA"/>
</dbReference>
<comment type="caution">
    <text evidence="3">The sequence shown here is derived from an EMBL/GenBank/DDBJ whole genome shotgun (WGS) entry which is preliminary data.</text>
</comment>
<dbReference type="EMBL" id="JAARYD010000005">
    <property type="protein sequence ID" value="MBC2177343.1"/>
    <property type="molecule type" value="Genomic_DNA"/>
</dbReference>
<dbReference type="Pfam" id="PF13273">
    <property type="entry name" value="DUF4064"/>
    <property type="match status" value="1"/>
</dbReference>
<evidence type="ECO:0000313" key="26">
    <source>
        <dbReference type="Proteomes" id="UP000541955"/>
    </source>
</evidence>
<dbReference type="PROSITE" id="PS51257">
    <property type="entry name" value="PROKAR_LIPOPROTEIN"/>
    <property type="match status" value="1"/>
</dbReference>
<dbReference type="EMBL" id="JAARYH010000002">
    <property type="protein sequence ID" value="MBC2165810.1"/>
    <property type="molecule type" value="Genomic_DNA"/>
</dbReference>
<dbReference type="Proteomes" id="UP000547643">
    <property type="component" value="Unassembled WGS sequence"/>
</dbReference>
<keyword evidence="20" id="KW-1185">Reference proteome</keyword>
<evidence type="ECO:0000313" key="5">
    <source>
        <dbReference type="EMBL" id="MBC1331447.1"/>
    </source>
</evidence>
<dbReference type="EMBL" id="JAARVD010000003">
    <property type="protein sequence ID" value="MBC1796555.1"/>
    <property type="molecule type" value="Genomic_DNA"/>
</dbReference>
<dbReference type="Proteomes" id="UP000548082">
    <property type="component" value="Unassembled WGS sequence"/>
</dbReference>
<feature type="domain" description="DUF4064" evidence="2">
    <location>
        <begin position="2"/>
        <end position="92"/>
    </location>
</feature>
<keyword evidence="1" id="KW-0472">Membrane</keyword>
<dbReference type="Proteomes" id="UP000529446">
    <property type="component" value="Unassembled WGS sequence"/>
</dbReference>
<keyword evidence="1" id="KW-0812">Transmembrane</keyword>
<dbReference type="Proteomes" id="UP000544413">
    <property type="component" value="Unassembled WGS sequence"/>
</dbReference>
<evidence type="ECO:0000313" key="17">
    <source>
        <dbReference type="EMBL" id="MBC2240947.1"/>
    </source>
</evidence>
<dbReference type="Proteomes" id="UP000541735">
    <property type="component" value="Unassembled WGS sequence"/>
</dbReference>
<dbReference type="EMBL" id="JAARRW010000006">
    <property type="protein sequence ID" value="MBC1563055.1"/>
    <property type="molecule type" value="Genomic_DNA"/>
</dbReference>
<evidence type="ECO:0000313" key="19">
    <source>
        <dbReference type="EMBL" id="MBC2371966.1"/>
    </source>
</evidence>
<evidence type="ECO:0000313" key="35">
    <source>
        <dbReference type="Proteomes" id="UP000586951"/>
    </source>
</evidence>
<dbReference type="EMBL" id="JAARUV010000001">
    <property type="protein sequence ID" value="MBC1777293.1"/>
    <property type="molecule type" value="Genomic_DNA"/>
</dbReference>
<dbReference type="InterPro" id="IPR025273">
    <property type="entry name" value="DUF4064"/>
</dbReference>
<gene>
    <name evidence="3" type="ORF">EP57_15015</name>
    <name evidence="5" type="ORF">HB759_05720</name>
    <name evidence="4" type="ORF">HB811_05430</name>
    <name evidence="7" type="ORF">HB836_11980</name>
    <name evidence="6" type="ORF">HB847_01870</name>
    <name evidence="8" type="ORF">HB902_13310</name>
    <name evidence="10" type="ORF">HB904_14420</name>
    <name evidence="9" type="ORF">HB907_15165</name>
    <name evidence="19" type="ORF">HBP98_08150</name>
    <name evidence="11" type="ORF">HCA46_00475</name>
    <name evidence="12" type="ORF">HCA52_10575</name>
    <name evidence="13" type="ORF">HCA55_07445</name>
    <name evidence="14" type="ORF">HCB06_08185</name>
    <name evidence="18" type="ORF">HCB25_05655</name>
    <name evidence="15" type="ORF">HCB26_04445</name>
    <name evidence="16" type="ORF">HCB27_11990</name>
    <name evidence="17" type="ORF">HCB35_10775</name>
</gene>
<dbReference type="OrthoDB" id="2366131at2"/>
<dbReference type="AlphaFoldDB" id="A0A099W344"/>
<dbReference type="EMBL" id="JAARPT010000006">
    <property type="protein sequence ID" value="MBC1402301.1"/>
    <property type="molecule type" value="Genomic_DNA"/>
</dbReference>